<dbReference type="EC" id="2.3.2.26" evidence="2"/>
<proteinExistence type="inferred from homology"/>
<protein>
    <recommendedName>
        <fullName evidence="2">E3 ubiquitin-protein ligase</fullName>
        <ecNumber evidence="2">2.3.2.26</ecNumber>
    </recommendedName>
</protein>
<dbReference type="Gene3D" id="3.90.1750.10">
    <property type="entry name" value="Hect, E3 ligase catalytic domains"/>
    <property type="match status" value="2"/>
</dbReference>
<dbReference type="AlphaFoldDB" id="A0A0M3IXS9"/>
<evidence type="ECO:0000313" key="3">
    <source>
        <dbReference type="Proteomes" id="UP000036681"/>
    </source>
</evidence>
<dbReference type="UniPathway" id="UPA00143"/>
<dbReference type="PANTHER" id="PTHR45670:SF1">
    <property type="entry name" value="E3 UBIQUITIN-PROTEIN LIGASE HECTD1"/>
    <property type="match status" value="1"/>
</dbReference>
<dbReference type="GO" id="GO:0061630">
    <property type="term" value="F:ubiquitin protein ligase activity"/>
    <property type="evidence" value="ECO:0007669"/>
    <property type="project" value="UniProtKB-UniRule"/>
</dbReference>
<keyword evidence="2" id="KW-0833">Ubl conjugation pathway</keyword>
<dbReference type="Proteomes" id="UP000036681">
    <property type="component" value="Unplaced"/>
</dbReference>
<comment type="catalytic activity">
    <reaction evidence="2">
        <text>S-ubiquitinyl-[E2 ubiquitin-conjugating enzyme]-L-cysteine + [acceptor protein]-L-lysine = [E2 ubiquitin-conjugating enzyme]-L-cysteine + N(6)-ubiquitinyl-[acceptor protein]-L-lysine.</text>
        <dbReference type="EC" id="2.3.2.26"/>
    </reaction>
</comment>
<evidence type="ECO:0000256" key="2">
    <source>
        <dbReference type="RuleBase" id="RU369009"/>
    </source>
</evidence>
<keyword evidence="1 2" id="KW-0808">Transferase</keyword>
<organism evidence="3 4">
    <name type="scientific">Ascaris lumbricoides</name>
    <name type="common">Giant roundworm</name>
    <dbReference type="NCBI Taxonomy" id="6252"/>
    <lineage>
        <taxon>Eukaryota</taxon>
        <taxon>Metazoa</taxon>
        <taxon>Ecdysozoa</taxon>
        <taxon>Nematoda</taxon>
        <taxon>Chromadorea</taxon>
        <taxon>Rhabditida</taxon>
        <taxon>Spirurina</taxon>
        <taxon>Ascaridomorpha</taxon>
        <taxon>Ascaridoidea</taxon>
        <taxon>Ascarididae</taxon>
        <taxon>Ascaris</taxon>
    </lineage>
</organism>
<reference evidence="4" key="1">
    <citation type="submission" date="2017-02" db="UniProtKB">
        <authorList>
            <consortium name="WormBaseParasite"/>
        </authorList>
    </citation>
    <scope>IDENTIFICATION</scope>
</reference>
<comment type="pathway">
    <text evidence="2">Protein modification; protein ubiquitination.</text>
</comment>
<dbReference type="GO" id="GO:0070534">
    <property type="term" value="P:protein K63-linked ubiquitination"/>
    <property type="evidence" value="ECO:0007669"/>
    <property type="project" value="TreeGrafter"/>
</dbReference>
<dbReference type="GO" id="GO:0043161">
    <property type="term" value="P:proteasome-mediated ubiquitin-dependent protein catabolic process"/>
    <property type="evidence" value="ECO:0007669"/>
    <property type="project" value="TreeGrafter"/>
</dbReference>
<evidence type="ECO:0000313" key="4">
    <source>
        <dbReference type="WBParaSite" id="ALUE_0002355701-mRNA-1"/>
    </source>
</evidence>
<sequence>MNFHASRKSVLELEYVGEEGTGLGPTLEFYALVPRNGEQLFEYANRVMNFHASRKSVLELEYVGEEGTGLGPTLEFYALTIFSFRKSYIEDEEMRQQKIGNGHG</sequence>
<accession>A0A0M3IXS9</accession>
<dbReference type="GO" id="GO:0016607">
    <property type="term" value="C:nuclear speck"/>
    <property type="evidence" value="ECO:0007669"/>
    <property type="project" value="TreeGrafter"/>
</dbReference>
<comment type="function">
    <text evidence="2">E3 ubiquitin-protein ligase which accepts ubiquitin from an E2 ubiquitin-conjugating enzyme in the form of a thioester and then directly transfers the ubiquitin to targeted substrates.</text>
</comment>
<evidence type="ECO:0000256" key="1">
    <source>
        <dbReference type="ARBA" id="ARBA00022679"/>
    </source>
</evidence>
<dbReference type="InterPro" id="IPR045322">
    <property type="entry name" value="HECTD1/TRIP12-like"/>
</dbReference>
<dbReference type="WBParaSite" id="ALUE_0002355701-mRNA-1">
    <property type="protein sequence ID" value="ALUE_0002355701-mRNA-1"/>
    <property type="gene ID" value="ALUE_0002355701"/>
</dbReference>
<comment type="similarity">
    <text evidence="2">Belongs to the UPL family. K-HECT subfamily.</text>
</comment>
<keyword evidence="3" id="KW-1185">Reference proteome</keyword>
<name>A0A0M3IXS9_ASCLU</name>
<dbReference type="PANTHER" id="PTHR45670">
    <property type="entry name" value="E3 UBIQUITIN-PROTEIN LIGASE TRIP12"/>
    <property type="match status" value="1"/>
</dbReference>